<dbReference type="STRING" id="1157490.EL26_03345"/>
<gene>
    <name evidence="11" type="ORF">EL26_03345</name>
</gene>
<name>A0A074LR21_9BACL</name>
<keyword evidence="8 9" id="KW-0472">Membrane</keyword>
<keyword evidence="6" id="KW-0029">Amino-acid transport</keyword>
<evidence type="ECO:0000259" key="10">
    <source>
        <dbReference type="PROSITE" id="PS50928"/>
    </source>
</evidence>
<keyword evidence="3 9" id="KW-0813">Transport</keyword>
<comment type="subcellular location">
    <subcellularLocation>
        <location evidence="1 9">Cell membrane</location>
        <topology evidence="1 9">Multi-pass membrane protein</topology>
    </subcellularLocation>
</comment>
<evidence type="ECO:0000256" key="3">
    <source>
        <dbReference type="ARBA" id="ARBA00022448"/>
    </source>
</evidence>
<dbReference type="PROSITE" id="PS50928">
    <property type="entry name" value="ABC_TM1"/>
    <property type="match status" value="1"/>
</dbReference>
<dbReference type="SUPFAM" id="SSF161098">
    <property type="entry name" value="MetI-like"/>
    <property type="match status" value="1"/>
</dbReference>
<dbReference type="InterPro" id="IPR043429">
    <property type="entry name" value="ArtM/GltK/GlnP/TcyL/YhdX-like"/>
</dbReference>
<dbReference type="RefSeq" id="WP_038084437.1">
    <property type="nucleotide sequence ID" value="NZ_JMIR01000003.1"/>
</dbReference>
<dbReference type="Pfam" id="PF00528">
    <property type="entry name" value="BPD_transp_1"/>
    <property type="match status" value="1"/>
</dbReference>
<comment type="caution">
    <text evidence="11">The sequence shown here is derived from an EMBL/GenBank/DDBJ whole genome shotgun (WGS) entry which is preliminary data.</text>
</comment>
<reference evidence="11 12" key="1">
    <citation type="journal article" date="2013" name="Int. J. Syst. Evol. Microbiol.">
        <title>Tumebacillus flagellatus sp. nov., an alpha-amylase/pullulanase-producing bacterium isolated from cassava wastewater.</title>
        <authorList>
            <person name="Wang Q."/>
            <person name="Xie N."/>
            <person name="Qin Y."/>
            <person name="Shen N."/>
            <person name="Zhu J."/>
            <person name="Mi H."/>
            <person name="Huang R."/>
        </authorList>
    </citation>
    <scope>NUCLEOTIDE SEQUENCE [LARGE SCALE GENOMIC DNA]</scope>
    <source>
        <strain evidence="11 12">GST4</strain>
    </source>
</reference>
<evidence type="ECO:0000256" key="2">
    <source>
        <dbReference type="ARBA" id="ARBA00009306"/>
    </source>
</evidence>
<organism evidence="11 12">
    <name type="scientific">Tumebacillus flagellatus</name>
    <dbReference type="NCBI Taxonomy" id="1157490"/>
    <lineage>
        <taxon>Bacteria</taxon>
        <taxon>Bacillati</taxon>
        <taxon>Bacillota</taxon>
        <taxon>Bacilli</taxon>
        <taxon>Bacillales</taxon>
        <taxon>Alicyclobacillaceae</taxon>
        <taxon>Tumebacillus</taxon>
    </lineage>
</organism>
<feature type="domain" description="ABC transmembrane type-1" evidence="10">
    <location>
        <begin position="24"/>
        <end position="212"/>
    </location>
</feature>
<dbReference type="EMBL" id="JMIR01000003">
    <property type="protein sequence ID" value="KEO84566.1"/>
    <property type="molecule type" value="Genomic_DNA"/>
</dbReference>
<proteinExistence type="inferred from homology"/>
<sequence length="225" mass="24748">MDDRSQRILEILSSSFWPLLKAGIEFTVPLAILSFVLGLAVALLTALARLSGNRVLSGIARFYVWIIRGTPLLVQLFIIFYGLPSFGVTLAAFPSAVIGFTLSVGAYGSEIIRASIQSVPRGQWEAAYSIGMTYRQALRRIVIPQATRVAVPPLANSFISLVKDTSLAAAITMTEMFRVAQQITATTYEPLVLYSEAAVIYLVFSTVLSWLQGWLEVRFSRHVAK</sequence>
<dbReference type="InterPro" id="IPR010065">
    <property type="entry name" value="AA_ABC_transptr_permease_3TM"/>
</dbReference>
<dbReference type="GO" id="GO:0015184">
    <property type="term" value="F:L-cystine transmembrane transporter activity"/>
    <property type="evidence" value="ECO:0007669"/>
    <property type="project" value="TreeGrafter"/>
</dbReference>
<dbReference type="Gene3D" id="1.10.3720.10">
    <property type="entry name" value="MetI-like"/>
    <property type="match status" value="1"/>
</dbReference>
<evidence type="ECO:0000313" key="11">
    <source>
        <dbReference type="EMBL" id="KEO84566.1"/>
    </source>
</evidence>
<evidence type="ECO:0000256" key="1">
    <source>
        <dbReference type="ARBA" id="ARBA00004651"/>
    </source>
</evidence>
<dbReference type="AlphaFoldDB" id="A0A074LR21"/>
<dbReference type="PANTHER" id="PTHR30614:SF0">
    <property type="entry name" value="L-CYSTINE TRANSPORT SYSTEM PERMEASE PROTEIN TCYL"/>
    <property type="match status" value="1"/>
</dbReference>
<dbReference type="Proteomes" id="UP000027931">
    <property type="component" value="Unassembled WGS sequence"/>
</dbReference>
<dbReference type="eggNOG" id="COG0765">
    <property type="taxonomic scope" value="Bacteria"/>
</dbReference>
<evidence type="ECO:0000256" key="6">
    <source>
        <dbReference type="ARBA" id="ARBA00022970"/>
    </source>
</evidence>
<dbReference type="CDD" id="cd06261">
    <property type="entry name" value="TM_PBP2"/>
    <property type="match status" value="1"/>
</dbReference>
<keyword evidence="12" id="KW-1185">Reference proteome</keyword>
<evidence type="ECO:0000256" key="8">
    <source>
        <dbReference type="ARBA" id="ARBA00023136"/>
    </source>
</evidence>
<comment type="similarity">
    <text evidence="2 9">Belongs to the binding-protein-dependent transport system permease family.</text>
</comment>
<evidence type="ECO:0000256" key="5">
    <source>
        <dbReference type="ARBA" id="ARBA00022692"/>
    </source>
</evidence>
<feature type="transmembrane region" description="Helical" evidence="9">
    <location>
        <begin position="89"/>
        <end position="108"/>
    </location>
</feature>
<accession>A0A074LR21</accession>
<evidence type="ECO:0000256" key="4">
    <source>
        <dbReference type="ARBA" id="ARBA00022475"/>
    </source>
</evidence>
<dbReference type="GO" id="GO:0043190">
    <property type="term" value="C:ATP-binding cassette (ABC) transporter complex"/>
    <property type="evidence" value="ECO:0007669"/>
    <property type="project" value="InterPro"/>
</dbReference>
<feature type="transmembrane region" description="Helical" evidence="9">
    <location>
        <begin position="62"/>
        <end position="83"/>
    </location>
</feature>
<feature type="transmembrane region" description="Helical" evidence="9">
    <location>
        <begin position="26"/>
        <end position="50"/>
    </location>
</feature>
<dbReference type="NCBIfam" id="TIGR01726">
    <property type="entry name" value="HEQRo_perm_3TM"/>
    <property type="match status" value="1"/>
</dbReference>
<evidence type="ECO:0000256" key="7">
    <source>
        <dbReference type="ARBA" id="ARBA00022989"/>
    </source>
</evidence>
<keyword evidence="5 9" id="KW-0812">Transmembrane</keyword>
<dbReference type="PANTHER" id="PTHR30614">
    <property type="entry name" value="MEMBRANE COMPONENT OF AMINO ACID ABC TRANSPORTER"/>
    <property type="match status" value="1"/>
</dbReference>
<keyword evidence="4" id="KW-1003">Cell membrane</keyword>
<evidence type="ECO:0000256" key="9">
    <source>
        <dbReference type="RuleBase" id="RU363032"/>
    </source>
</evidence>
<dbReference type="FunFam" id="1.10.3720.10:FF:000009">
    <property type="entry name" value="Amino acid ABC transporter permease"/>
    <property type="match status" value="1"/>
</dbReference>
<protein>
    <submittedName>
        <fullName evidence="11">Cysteine ABC transporter permease</fullName>
    </submittedName>
</protein>
<feature type="transmembrane region" description="Helical" evidence="9">
    <location>
        <begin position="191"/>
        <end position="211"/>
    </location>
</feature>
<keyword evidence="7 9" id="KW-1133">Transmembrane helix</keyword>
<dbReference type="OrthoDB" id="9805999at2"/>
<dbReference type="InterPro" id="IPR035906">
    <property type="entry name" value="MetI-like_sf"/>
</dbReference>
<evidence type="ECO:0000313" key="12">
    <source>
        <dbReference type="Proteomes" id="UP000027931"/>
    </source>
</evidence>
<dbReference type="InterPro" id="IPR000515">
    <property type="entry name" value="MetI-like"/>
</dbReference>